<organism evidence="1 2">
    <name type="scientific">Salipiger pallidus</name>
    <dbReference type="NCBI Taxonomy" id="1775170"/>
    <lineage>
        <taxon>Bacteria</taxon>
        <taxon>Pseudomonadati</taxon>
        <taxon>Pseudomonadota</taxon>
        <taxon>Alphaproteobacteria</taxon>
        <taxon>Rhodobacterales</taxon>
        <taxon>Roseobacteraceae</taxon>
        <taxon>Salipiger</taxon>
    </lineage>
</organism>
<evidence type="ECO:0008006" key="3">
    <source>
        <dbReference type="Google" id="ProtNLM"/>
    </source>
</evidence>
<evidence type="ECO:0000313" key="1">
    <source>
        <dbReference type="EMBL" id="GGG61661.1"/>
    </source>
</evidence>
<protein>
    <recommendedName>
        <fullName evidence="3">CMD domain protein, Avi_7170 family</fullName>
    </recommendedName>
</protein>
<comment type="caution">
    <text evidence="1">The sequence shown here is derived from an EMBL/GenBank/DDBJ whole genome shotgun (WGS) entry which is preliminary data.</text>
</comment>
<dbReference type="Proteomes" id="UP000617145">
    <property type="component" value="Unassembled WGS sequence"/>
</dbReference>
<evidence type="ECO:0000313" key="2">
    <source>
        <dbReference type="Proteomes" id="UP000617145"/>
    </source>
</evidence>
<dbReference type="EMBL" id="BMJV01000001">
    <property type="protein sequence ID" value="GGG61661.1"/>
    <property type="molecule type" value="Genomic_DNA"/>
</dbReference>
<dbReference type="RefSeq" id="WP_188788436.1">
    <property type="nucleotide sequence ID" value="NZ_BMJV01000001.1"/>
</dbReference>
<dbReference type="AlphaFoldDB" id="A0A8J2ZGK6"/>
<dbReference type="Gene3D" id="1.20.1290.10">
    <property type="entry name" value="AhpD-like"/>
    <property type="match status" value="1"/>
</dbReference>
<dbReference type="InterPro" id="IPR029032">
    <property type="entry name" value="AhpD-like"/>
</dbReference>
<accession>A0A8J2ZGK6</accession>
<sequence length="158" mass="15893">MSLFETTALAVGGVTDGPVAEAAKTRTNIMDATQAAENAVLRPLQAGGIPHDLRAALAARIAAAGGMPDLAARYAEGAGDMAALADGASNGMNEGLGHIVAFTDKVANQTRDIAAEDIAGLQSAGVSDADIVRLCELTAFVAYQLRVVAGLKLMGATA</sequence>
<gene>
    <name evidence="1" type="ORF">GCM10011415_04750</name>
</gene>
<reference evidence="1" key="1">
    <citation type="journal article" date="2014" name="Int. J. Syst. Evol. Microbiol.">
        <title>Complete genome sequence of Corynebacterium casei LMG S-19264T (=DSM 44701T), isolated from a smear-ripened cheese.</title>
        <authorList>
            <consortium name="US DOE Joint Genome Institute (JGI-PGF)"/>
            <person name="Walter F."/>
            <person name="Albersmeier A."/>
            <person name="Kalinowski J."/>
            <person name="Ruckert C."/>
        </authorList>
    </citation>
    <scope>NUCLEOTIDE SEQUENCE</scope>
    <source>
        <strain evidence="1">CGMCC 1.15762</strain>
    </source>
</reference>
<proteinExistence type="predicted"/>
<dbReference type="SUPFAM" id="SSF69118">
    <property type="entry name" value="AhpD-like"/>
    <property type="match status" value="1"/>
</dbReference>
<keyword evidence="2" id="KW-1185">Reference proteome</keyword>
<name>A0A8J2ZGK6_9RHOB</name>
<reference evidence="1" key="2">
    <citation type="submission" date="2020-09" db="EMBL/GenBank/DDBJ databases">
        <authorList>
            <person name="Sun Q."/>
            <person name="Zhou Y."/>
        </authorList>
    </citation>
    <scope>NUCLEOTIDE SEQUENCE</scope>
    <source>
        <strain evidence="1">CGMCC 1.15762</strain>
    </source>
</reference>